<evidence type="ECO:0000313" key="1">
    <source>
        <dbReference type="EMBL" id="KKN65121.1"/>
    </source>
</evidence>
<name>A0A0F9UVD1_9ZZZZ</name>
<dbReference type="EMBL" id="LAZR01000534">
    <property type="protein sequence ID" value="KKN65121.1"/>
    <property type="molecule type" value="Genomic_DNA"/>
</dbReference>
<proteinExistence type="predicted"/>
<reference evidence="1" key="1">
    <citation type="journal article" date="2015" name="Nature">
        <title>Complex archaea that bridge the gap between prokaryotes and eukaryotes.</title>
        <authorList>
            <person name="Spang A."/>
            <person name="Saw J.H."/>
            <person name="Jorgensen S.L."/>
            <person name="Zaremba-Niedzwiedzka K."/>
            <person name="Martijn J."/>
            <person name="Lind A.E."/>
            <person name="van Eijk R."/>
            <person name="Schleper C."/>
            <person name="Guy L."/>
            <person name="Ettema T.J."/>
        </authorList>
    </citation>
    <scope>NUCLEOTIDE SEQUENCE</scope>
</reference>
<gene>
    <name evidence="1" type="ORF">LCGC14_0485090</name>
</gene>
<sequence length="58" mass="6894">MRVKIRITGDQKNKEKGFYLLMIDGDTYSNKLWEFVIDERSLEVLNKNKIGYVVVKEK</sequence>
<protein>
    <submittedName>
        <fullName evidence="1">Uncharacterized protein</fullName>
    </submittedName>
</protein>
<comment type="caution">
    <text evidence="1">The sequence shown here is derived from an EMBL/GenBank/DDBJ whole genome shotgun (WGS) entry which is preliminary data.</text>
</comment>
<dbReference type="AlphaFoldDB" id="A0A0F9UVD1"/>
<accession>A0A0F9UVD1</accession>
<organism evidence="1">
    <name type="scientific">marine sediment metagenome</name>
    <dbReference type="NCBI Taxonomy" id="412755"/>
    <lineage>
        <taxon>unclassified sequences</taxon>
        <taxon>metagenomes</taxon>
        <taxon>ecological metagenomes</taxon>
    </lineage>
</organism>